<organism evidence="1 2">
    <name type="scientific">Putridiphycobacter roseus</name>
    <dbReference type="NCBI Taxonomy" id="2219161"/>
    <lineage>
        <taxon>Bacteria</taxon>
        <taxon>Pseudomonadati</taxon>
        <taxon>Bacteroidota</taxon>
        <taxon>Flavobacteriia</taxon>
        <taxon>Flavobacteriales</taxon>
        <taxon>Crocinitomicaceae</taxon>
        <taxon>Putridiphycobacter</taxon>
    </lineage>
</organism>
<keyword evidence="2" id="KW-1185">Reference proteome</keyword>
<proteinExistence type="predicted"/>
<name>A0A2W1N4A4_9FLAO</name>
<gene>
    <name evidence="1" type="ORF">DNU06_02270</name>
</gene>
<evidence type="ECO:0000313" key="1">
    <source>
        <dbReference type="EMBL" id="PZE18674.1"/>
    </source>
</evidence>
<sequence>MFLTFKNKMTKGKYLILAITTLLMVSCGLQDEKSIKNKAEKKVVEKKPQDMLREAYQLFKEGDDTESIHLANKVLQIGRDSKNDTLIGNALTSLCRNAQRSLDTIKLAELSAELMDLAASSGNQKWLMYRAHMNAEMWRLIGNMDRAEDFYNESMRISYETGATGMYTIDHFNKSFVSTAKGDFTTANTLIKKYYQLRKEENNETEDAYGLIALAYLLEQQENYEGAHEVAVVTRRLFKAQNIFPEPPDEKPLIAVELKVQEVLPPATLTAISENATSASVSALLEKYLK</sequence>
<dbReference type="Proteomes" id="UP000249248">
    <property type="component" value="Unassembled WGS sequence"/>
</dbReference>
<reference evidence="1 2" key="1">
    <citation type="submission" date="2018-06" db="EMBL/GenBank/DDBJ databases">
        <title>The draft genome sequence of Crocinitomix sp. SM1701.</title>
        <authorList>
            <person name="Zhang X."/>
        </authorList>
    </citation>
    <scope>NUCLEOTIDE SEQUENCE [LARGE SCALE GENOMIC DNA]</scope>
    <source>
        <strain evidence="1 2">SM1701</strain>
    </source>
</reference>
<dbReference type="Gene3D" id="1.25.40.10">
    <property type="entry name" value="Tetratricopeptide repeat domain"/>
    <property type="match status" value="1"/>
</dbReference>
<dbReference type="PROSITE" id="PS51257">
    <property type="entry name" value="PROKAR_LIPOPROTEIN"/>
    <property type="match status" value="1"/>
</dbReference>
<dbReference type="SUPFAM" id="SSF48452">
    <property type="entry name" value="TPR-like"/>
    <property type="match status" value="1"/>
</dbReference>
<dbReference type="EMBL" id="QKSB01000001">
    <property type="protein sequence ID" value="PZE18674.1"/>
    <property type="molecule type" value="Genomic_DNA"/>
</dbReference>
<dbReference type="InterPro" id="IPR011990">
    <property type="entry name" value="TPR-like_helical_dom_sf"/>
</dbReference>
<protein>
    <recommendedName>
        <fullName evidence="3">MalT-like TPR region domain-containing protein</fullName>
    </recommendedName>
</protein>
<evidence type="ECO:0008006" key="3">
    <source>
        <dbReference type="Google" id="ProtNLM"/>
    </source>
</evidence>
<accession>A0A2W1N4A4</accession>
<evidence type="ECO:0000313" key="2">
    <source>
        <dbReference type="Proteomes" id="UP000249248"/>
    </source>
</evidence>
<comment type="caution">
    <text evidence="1">The sequence shown here is derived from an EMBL/GenBank/DDBJ whole genome shotgun (WGS) entry which is preliminary data.</text>
</comment>
<dbReference type="AlphaFoldDB" id="A0A2W1N4A4"/>